<evidence type="ECO:0000256" key="6">
    <source>
        <dbReference type="ARBA" id="ARBA00048493"/>
    </source>
</evidence>
<keyword evidence="5" id="KW-0548">Nucleotidyltransferase</keyword>
<comment type="caution">
    <text evidence="9">The sequence shown here is derived from an EMBL/GenBank/DDBJ whole genome shotgun (WGS) entry which is preliminary data.</text>
</comment>
<dbReference type="GO" id="GO:0006048">
    <property type="term" value="P:UDP-N-acetylglucosamine biosynthetic process"/>
    <property type="evidence" value="ECO:0007669"/>
    <property type="project" value="TreeGrafter"/>
</dbReference>
<evidence type="ECO:0000256" key="5">
    <source>
        <dbReference type="ARBA" id="ARBA00022695"/>
    </source>
</evidence>
<dbReference type="OrthoDB" id="532420at2759"/>
<dbReference type="InterPro" id="IPR001849">
    <property type="entry name" value="PH_domain"/>
</dbReference>
<feature type="domain" description="PH" evidence="8">
    <location>
        <begin position="477"/>
        <end position="569"/>
    </location>
</feature>
<dbReference type="PROSITE" id="PS50003">
    <property type="entry name" value="PH_DOMAIN"/>
    <property type="match status" value="1"/>
</dbReference>
<dbReference type="SMART" id="SM00829">
    <property type="entry name" value="PKS_ER"/>
    <property type="match status" value="1"/>
</dbReference>
<dbReference type="Pfam" id="PF00169">
    <property type="entry name" value="PH"/>
    <property type="match status" value="1"/>
</dbReference>
<keyword evidence="10" id="KW-1185">Reference proteome</keyword>
<dbReference type="Proteomes" id="UP000243217">
    <property type="component" value="Unassembled WGS sequence"/>
</dbReference>
<dbReference type="InterPro" id="IPR002618">
    <property type="entry name" value="UDPGP_fam"/>
</dbReference>
<dbReference type="CDD" id="cd04193">
    <property type="entry name" value="UDPGlcNAc_PPase"/>
    <property type="match status" value="3"/>
</dbReference>
<reference evidence="9 10" key="1">
    <citation type="journal article" date="2014" name="Genome Biol. Evol.">
        <title>The secreted proteins of Achlya hypogyna and Thraustotheca clavata identify the ancestral oomycete secretome and reveal gene acquisitions by horizontal gene transfer.</title>
        <authorList>
            <person name="Misner I."/>
            <person name="Blouin N."/>
            <person name="Leonard G."/>
            <person name="Richards T.A."/>
            <person name="Lane C.E."/>
        </authorList>
    </citation>
    <scope>NUCLEOTIDE SEQUENCE [LARGE SCALE GENOMIC DNA]</scope>
    <source>
        <strain evidence="9 10">ATCC 34112</strain>
    </source>
</reference>
<evidence type="ECO:0000256" key="2">
    <source>
        <dbReference type="ARBA" id="ARBA00010401"/>
    </source>
</evidence>
<dbReference type="SUPFAM" id="SSF53448">
    <property type="entry name" value="Nucleotide-diphospho-sugar transferases"/>
    <property type="match status" value="3"/>
</dbReference>
<sequence>MERGTNISSPRNESGSLKEGPLNWENPLVPSELRQEFREGEQNEVFQFIDQEGKYSDEEVKAFVKELEGLDVHYIKKIYTESLLFDKAAQASLTNCSIQPLREFDSLLSSSKDTIDRWRVAGFDAINRGEVGAMVLAGGQGTRLGFDGPKGMYDIGLLSKKSLFQLFCERIVKLQTNAKKHGHLSCEPTIPLYVMTSEMNHATTVLFFENNNYFGLKESQVHFFPQGTLPCLTKSGHIMLETPTKVARASDGNGGVFLALRKHGILQNMVDSGLKHLHVFSVDNALTKVADPIFMGFCAEQKTDIGNKVVWKTAPEEKVGVVAVKNDKYCVVEYSELDEGNAALIDESTGKLAFGAGNICNHYFNVPFLHRILTSMELPFHIAMKNIPAVSLANINEEGKKTLPGMKLEAFIFDIFAYASSMAVLEVAREDEFAPVKNANSTNSAGYTADSPESAKFLLSAQAKRWVEAQGGDFSLHLITKGSVLKRGQRLKRWNPRTLEFNAATNCVSIYKSDKKEKAKTSSVISCSPYNKEPNSFVCKLGNGKQLKIKCESNEDQIKWISLIQEALRPDIANTRLCEVSPLVSYEGEDLAHLNSRPCTLPFYLSQVTNRRLSQRALSIGEFVSTTSMKTMLVKPKNTIKITSTPTTPEATGEEILIDTKFTAISPIDIERLKKESDEEYVPGFALSGTVVSIGQEVQNFRVGDRVCAYTPNGGAFTEFSKLHSTNDCIATVPLSMPLDLACHVPVTTLLGNQFIERVQEGDLVVIIANSGDIGYIAAQLAARRGAKWISVVTTQPEKFRELDITLTNSVAEANTACAKANNGANPTHVIEIAKEVAEITSKTVSGIGSANPIAFTSDQLVDAIDSIASDTLYFPITLVVEKPFDFFLDASVQSLTNSPVSIALRLTPPKLPDDLIRRLEEAQQDHVLKFYRENKLTNGQIDQLIHDLEFLDFDHLASIFKASMTHDHTPIGALEPLDTMDAISSTPNSVVNSWECTGFSAIAHNQVAALVLSGGQGTRLGFGGPKGMYNIGLPSEKSLFQLFAERIVRLQTLAAAAVPSATRDIRIPFYIMTSAMNHDTTVVFFKQHSYFGLDPDQVFFFPQGTLPCFTTEGKLMLESAGKLATASDGNGGIYTALAKSGAIRRMEASGVQYLHVFSVDNAMCKVADPVFMGYCIEKEADCGNKVVWKSRPEESVGVVAKRNGRYCVVEYSEMDKATSELRDPSTGELSFGAANICNHFYTLSFLRDVVIPKMSLQYHVAHKKIPMADDSGATVSPTSNSGVKLESFIFDIFPLSQRMAVLSVPREEEFSPVKNAPGNPVDSPDSARKMLHQLALKWLSAHVPRASTLDNLQYAEISPLVSYSGEGIADYVGAITPTTSILCLDSKDIPASSHCVPTTLRHRLHEYNQQHVLRFIDNGKISRYEAALLVQDLLSIDFEHLKASFDRSMAPVEVVHANLEPLTTEVDILEGSTDKDSWLTTGIDAIKKGQVAALVLSGGQGTRLGFNGPKGLYNIGLPSGKSLFELFARRLRKLELLSGGKIPWYVLTSGLNHEATVKFFEEQLYFGLKQSQVFFFAQGTLPCMTAEGKLMLENYGSLSRAPDGNGGVYRALRVNGALDHMEANGVKYLHAFSVDNALCKVADPVFMGYCIEKNADCGNKVVWKTRPEESVGVVAKRNGSYCVVEYSEMDKATSELRDPTTGQLSFGAANICNHFFSIDFLMKCCSSGNMTTYHVAHKKIPHVDMVSGQIVPKPSANTGIKLEAFIFDVFALATRMQILAATRDEEFAPVKNAPGAAVDSPNTAREMILNQSKKWVLAAGGSFKNEGLCEVDPIVSYAGEGLEHLKEISPLTLPLFITESTRNRRSSSMSKLPVAARGLETRESFHSDPIPDDKKAAKGDKCMIM</sequence>
<dbReference type="InterPro" id="IPR011993">
    <property type="entry name" value="PH-like_dom_sf"/>
</dbReference>
<dbReference type="STRING" id="74557.A0A1W0A815"/>
<evidence type="ECO:0000313" key="10">
    <source>
        <dbReference type="Proteomes" id="UP000243217"/>
    </source>
</evidence>
<dbReference type="SUPFAM" id="SSF50729">
    <property type="entry name" value="PH domain-like"/>
    <property type="match status" value="1"/>
</dbReference>
<dbReference type="GO" id="GO:0016491">
    <property type="term" value="F:oxidoreductase activity"/>
    <property type="evidence" value="ECO:0007669"/>
    <property type="project" value="InterPro"/>
</dbReference>
<evidence type="ECO:0000256" key="1">
    <source>
        <dbReference type="ARBA" id="ARBA00005208"/>
    </source>
</evidence>
<evidence type="ECO:0000256" key="3">
    <source>
        <dbReference type="ARBA" id="ARBA00012457"/>
    </source>
</evidence>
<dbReference type="Gene3D" id="3.40.50.720">
    <property type="entry name" value="NAD(P)-binding Rossmann-like Domain"/>
    <property type="match status" value="1"/>
</dbReference>
<dbReference type="Gene3D" id="3.90.550.10">
    <property type="entry name" value="Spore Coat Polysaccharide Biosynthesis Protein SpsA, Chain A"/>
    <property type="match status" value="3"/>
</dbReference>
<dbReference type="Pfam" id="PF08240">
    <property type="entry name" value="ADH_N"/>
    <property type="match status" value="1"/>
</dbReference>
<evidence type="ECO:0000313" key="9">
    <source>
        <dbReference type="EMBL" id="OQS06434.1"/>
    </source>
</evidence>
<dbReference type="EC" id="2.7.7.23" evidence="3"/>
<dbReference type="InterPro" id="IPR029044">
    <property type="entry name" value="Nucleotide-diphossugar_trans"/>
</dbReference>
<evidence type="ECO:0000259" key="8">
    <source>
        <dbReference type="PROSITE" id="PS50003"/>
    </source>
</evidence>
<keyword evidence="4" id="KW-0808">Transferase</keyword>
<proteinExistence type="inferred from homology"/>
<feature type="region of interest" description="Disordered" evidence="7">
    <location>
        <begin position="1881"/>
        <end position="1906"/>
    </location>
</feature>
<dbReference type="InterPro" id="IPR020843">
    <property type="entry name" value="ER"/>
</dbReference>
<evidence type="ECO:0000256" key="7">
    <source>
        <dbReference type="SAM" id="MobiDB-lite"/>
    </source>
</evidence>
<dbReference type="Pfam" id="PF01704">
    <property type="entry name" value="UDPGP"/>
    <property type="match status" value="3"/>
</dbReference>
<comment type="pathway">
    <text evidence="1">Nucleotide-sugar biosynthesis; UDP-N-acetyl-alpha-D-glucosamine biosynthesis; UDP-N-acetyl-alpha-D-glucosamine from N-acetyl-alpha-D-glucosamine 1-phosphate: step 1/1.</text>
</comment>
<name>A0A1W0A815_9STRA</name>
<dbReference type="SUPFAM" id="SSF50129">
    <property type="entry name" value="GroES-like"/>
    <property type="match status" value="1"/>
</dbReference>
<accession>A0A1W0A815</accession>
<gene>
    <name evidence="9" type="ORF">THRCLA_20377</name>
</gene>
<dbReference type="InterPro" id="IPR013154">
    <property type="entry name" value="ADH-like_N"/>
</dbReference>
<feature type="region of interest" description="Disordered" evidence="7">
    <location>
        <begin position="1"/>
        <end position="25"/>
    </location>
</feature>
<comment type="catalytic activity">
    <reaction evidence="6">
        <text>N-acetyl-alpha-D-glucosamine 1-phosphate + UTP + H(+) = UDP-N-acetyl-alpha-D-glucosamine + diphosphate</text>
        <dbReference type="Rhea" id="RHEA:13509"/>
        <dbReference type="ChEBI" id="CHEBI:15378"/>
        <dbReference type="ChEBI" id="CHEBI:33019"/>
        <dbReference type="ChEBI" id="CHEBI:46398"/>
        <dbReference type="ChEBI" id="CHEBI:57705"/>
        <dbReference type="ChEBI" id="CHEBI:57776"/>
        <dbReference type="EC" id="2.7.7.23"/>
    </reaction>
</comment>
<dbReference type="InterPro" id="IPR011032">
    <property type="entry name" value="GroES-like_sf"/>
</dbReference>
<dbReference type="Gene3D" id="3.90.180.10">
    <property type="entry name" value="Medium-chain alcohol dehydrogenases, catalytic domain"/>
    <property type="match status" value="1"/>
</dbReference>
<dbReference type="PANTHER" id="PTHR11952:SF2">
    <property type="entry name" value="LD24639P"/>
    <property type="match status" value="1"/>
</dbReference>
<dbReference type="InterPro" id="IPR039741">
    <property type="entry name" value="UDP-sugar_pyrophosphorylase"/>
</dbReference>
<dbReference type="SMART" id="SM00233">
    <property type="entry name" value="PH"/>
    <property type="match status" value="1"/>
</dbReference>
<dbReference type="EMBL" id="JNBS01000344">
    <property type="protein sequence ID" value="OQS06434.1"/>
    <property type="molecule type" value="Genomic_DNA"/>
</dbReference>
<dbReference type="PANTHER" id="PTHR11952">
    <property type="entry name" value="UDP- GLUCOSE PYROPHOSPHORYLASE"/>
    <property type="match status" value="1"/>
</dbReference>
<organism evidence="9 10">
    <name type="scientific">Thraustotheca clavata</name>
    <dbReference type="NCBI Taxonomy" id="74557"/>
    <lineage>
        <taxon>Eukaryota</taxon>
        <taxon>Sar</taxon>
        <taxon>Stramenopiles</taxon>
        <taxon>Oomycota</taxon>
        <taxon>Saprolegniomycetes</taxon>
        <taxon>Saprolegniales</taxon>
        <taxon>Achlyaceae</taxon>
        <taxon>Thraustotheca</taxon>
    </lineage>
</organism>
<dbReference type="GO" id="GO:0003977">
    <property type="term" value="F:UDP-N-acetylglucosamine diphosphorylase activity"/>
    <property type="evidence" value="ECO:0007669"/>
    <property type="project" value="UniProtKB-EC"/>
</dbReference>
<dbReference type="Gene3D" id="2.30.29.30">
    <property type="entry name" value="Pleckstrin-homology domain (PH domain)/Phosphotyrosine-binding domain (PTB)"/>
    <property type="match status" value="1"/>
</dbReference>
<evidence type="ECO:0000256" key="4">
    <source>
        <dbReference type="ARBA" id="ARBA00022679"/>
    </source>
</evidence>
<feature type="compositionally biased region" description="Polar residues" evidence="7">
    <location>
        <begin position="1"/>
        <end position="15"/>
    </location>
</feature>
<comment type="similarity">
    <text evidence="2">Belongs to the UDPGP type 1 family.</text>
</comment>
<protein>
    <recommendedName>
        <fullName evidence="3">UDP-N-acetylglucosamine diphosphorylase</fullName>
        <ecNumber evidence="3">2.7.7.23</ecNumber>
    </recommendedName>
</protein>